<dbReference type="InterPro" id="IPR013783">
    <property type="entry name" value="Ig-like_fold"/>
</dbReference>
<feature type="domain" description="Fibronectin type-III" evidence="2">
    <location>
        <begin position="1373"/>
        <end position="1470"/>
    </location>
</feature>
<proteinExistence type="predicted"/>
<evidence type="ECO:0000313" key="3">
    <source>
        <dbReference type="EMBL" id="MDO7876903.1"/>
    </source>
</evidence>
<dbReference type="Gene3D" id="2.60.40.10">
    <property type="entry name" value="Immunoglobulins"/>
    <property type="match status" value="2"/>
</dbReference>
<evidence type="ECO:0000313" key="4">
    <source>
        <dbReference type="Proteomes" id="UP001176429"/>
    </source>
</evidence>
<evidence type="ECO:0000259" key="2">
    <source>
        <dbReference type="PROSITE" id="PS50853"/>
    </source>
</evidence>
<dbReference type="Pfam" id="PF23759">
    <property type="entry name" value="GBD_T9SS_assoc"/>
    <property type="match status" value="7"/>
</dbReference>
<dbReference type="Proteomes" id="UP001176429">
    <property type="component" value="Unassembled WGS sequence"/>
</dbReference>
<feature type="chain" id="PRO_5045290510" evidence="1">
    <location>
        <begin position="33"/>
        <end position="1702"/>
    </location>
</feature>
<dbReference type="PROSITE" id="PS50853">
    <property type="entry name" value="FN3"/>
    <property type="match status" value="2"/>
</dbReference>
<evidence type="ECO:0000256" key="1">
    <source>
        <dbReference type="SAM" id="SignalP"/>
    </source>
</evidence>
<gene>
    <name evidence="3" type="ORF">Q5H93_19310</name>
</gene>
<feature type="domain" description="Fibronectin type-III" evidence="2">
    <location>
        <begin position="1273"/>
        <end position="1368"/>
    </location>
</feature>
<dbReference type="EMBL" id="JAUQSY010000015">
    <property type="protein sequence ID" value="MDO7876903.1"/>
    <property type="molecule type" value="Genomic_DNA"/>
</dbReference>
<dbReference type="InterPro" id="IPR026444">
    <property type="entry name" value="Secre_tail"/>
</dbReference>
<dbReference type="SUPFAM" id="SSF49265">
    <property type="entry name" value="Fibronectin type III"/>
    <property type="match status" value="2"/>
</dbReference>
<sequence>MQQLLPTVQRWAGAGKRWLGLLLLLSSSAAWAQTNDDCAQAVPVAVSANCAIPVNGSVAGATQSVAPTTGCGFNVTAANDVWYSFVATGASQLITLAPRFAAIMDIRSGDCAATTSVFCAQVFQGNTNPTTVPGLTVGQSYLLRVYATAATPPAGINSTFALCIAPGASTAVPVNDDCAGAIDVPVQANGMCGALTVGDNTGAGASAGVPVPGCGQYVGGDIWFKVTVPASGSVTVQTVAPASGSPINDTGLAVYSGSCANLSLVGCDDDGGGGTGYSLYTATGRTPGEVLYVRVWEFGGNVVGPIGLCARTPLAPANDECAGARPLLVSATCNPMGGSLENATQSLAPTTGCGTLATVTDVWYSFVATGATQLLTTTANFQLAVDVRAGTCASSTSVYCAVGFGNQPRIISGLTAGQPYYLRVYASGQQPTGANSGFTLCLGPPPVGPANDNCAQAVPLAVGATCGTPTAGTVANASQSLAAVTGCGNVATANDVWYSFVANGATQNLAFTGLFVAVLEVRSGTCASSSSVSCTTVFNNQTAVLTGLTSGQTYFLRLYANSAATPPTPTFTVCLSTGPTPPTNDECAGAIALPVSSTCANPTAGTYLTVGQSLPPTTGCGNVTIARDVWYAFVATGATQTVNLASTFGGVVDVRSGSCASSSSVFCGTVFTNTPLVVTGLSTGQAYYLRLYPSTNIQPTGTQANFTICLTAGPVAAANDECATAVPVPVVQSCATSTNGTVAGATQSLPGTAGCGGGTAAANDVWYSFVAAAPAQLITLTSRFAAVLEVRSGTCASSSSVFCNFIQANAATGTVAGGLTTGQTYYIRIYSGTNNPPTTANSTFTLCINPAPTPPANDECAQAVPVPVTTSCASPVSGTVEAASQSLSPSANCGNAVLAQDVWYRFVASGVTQLVTLNARFMAVLDVRTGPCGGGGSLVCTAMNMTPNNTVLVGGLTVGNTYYMRVYSSSNVQPAPLNATFTLCVQPGPVPPANDECAAAVPLAVGATCTPTAGTLANATQSLAPSSTCVGGNGNAPDVWYSFVAGGTSQNVTVEARLAATVEVLSGTCGTLSTIFCNLQRSPTPVTHLVGGLTAGQTYYVRVYGVDLAPPTGAQAAITICVTPAPPAPANDNCAGAIEVPVQYGSTCTSPATGSNLGATASPGVPAPGCAVYTGGDIWFKTTVPASGTLTVQTVLAATNDVGDTGLAVYAGTCASLSLVNCNDDGGGNLKSLLQLTGRTPGEVLYIRVWSLNNRTTGNLAVCVTSPMPTCADPTALTTANITPGGADLSWTPGGTPPTGATYTVVYGPQGFDPLTAGTYIVGLISPTVTLASLTPGTNYCFYVQQLCPVAGNTSALVGPVCFTTTAAVGCPVPTAVTTGAVTATTAALRWTPGGAPLIGTTYDVEYGAAGFTLGTGTVVAGLSGPATTLGGLTPATSYCYYVRQVCPAPVGGSSAWVGPECFTTGTVPPVPANDEPCGATVLPISPNTQPLIVINGTNVGATTSTQPGVGGAGCSPATALQDVWFTVDYAGGLLRFVVTGAAAGMVRIFSAPDCAAGPFTLVHCEGSGAANTVVAPFSVPNLIPGQRYYVAVSGYATGDTPGTFGLSFYDVMLGTRHTLAADVLHLFPNPSHGAPLTMRLSSLPTHGTAVLLNALGQEVLHTAVPAGSSEQRLPTEKLAAGLYTLRIVAGAGVVSRKVVLD</sequence>
<dbReference type="RefSeq" id="WP_305008294.1">
    <property type="nucleotide sequence ID" value="NZ_JAUQSY010000015.1"/>
</dbReference>
<comment type="caution">
    <text evidence="3">The sequence shown here is derived from an EMBL/GenBank/DDBJ whole genome shotgun (WGS) entry which is preliminary data.</text>
</comment>
<dbReference type="CDD" id="cd00063">
    <property type="entry name" value="FN3"/>
    <property type="match status" value="1"/>
</dbReference>
<name>A0ABT9BF49_9BACT</name>
<feature type="signal peptide" evidence="1">
    <location>
        <begin position="1"/>
        <end position="32"/>
    </location>
</feature>
<dbReference type="InterPro" id="IPR036116">
    <property type="entry name" value="FN3_sf"/>
</dbReference>
<dbReference type="InterPro" id="IPR003961">
    <property type="entry name" value="FN3_dom"/>
</dbReference>
<dbReference type="InterPro" id="IPR056600">
    <property type="entry name" value="GBD_T9SS_assoc"/>
</dbReference>
<reference evidence="3" key="1">
    <citation type="submission" date="2023-07" db="EMBL/GenBank/DDBJ databases">
        <authorList>
            <person name="Kim M.K."/>
        </authorList>
    </citation>
    <scope>NUCLEOTIDE SEQUENCE</scope>
    <source>
        <strain evidence="3">ASUV-10-1</strain>
    </source>
</reference>
<dbReference type="NCBIfam" id="TIGR04183">
    <property type="entry name" value="Por_Secre_tail"/>
    <property type="match status" value="1"/>
</dbReference>
<keyword evidence="4" id="KW-1185">Reference proteome</keyword>
<protein>
    <submittedName>
        <fullName evidence="3">T9SS type A sorting domain-containing protein</fullName>
    </submittedName>
</protein>
<organism evidence="3 4">
    <name type="scientific">Hymenobacter aranciens</name>
    <dbReference type="NCBI Taxonomy" id="3063996"/>
    <lineage>
        <taxon>Bacteria</taxon>
        <taxon>Pseudomonadati</taxon>
        <taxon>Bacteroidota</taxon>
        <taxon>Cytophagia</taxon>
        <taxon>Cytophagales</taxon>
        <taxon>Hymenobacteraceae</taxon>
        <taxon>Hymenobacter</taxon>
    </lineage>
</organism>
<dbReference type="SMART" id="SM00060">
    <property type="entry name" value="FN3"/>
    <property type="match status" value="4"/>
</dbReference>
<accession>A0ABT9BF49</accession>
<keyword evidence="1" id="KW-0732">Signal</keyword>